<gene>
    <name evidence="2" type="ORF">BOTBODRAFT_175859</name>
</gene>
<protein>
    <submittedName>
        <fullName evidence="2">Uncharacterized protein</fullName>
    </submittedName>
</protein>
<dbReference type="InParanoid" id="A0A067MM73"/>
<feature type="region of interest" description="Disordered" evidence="1">
    <location>
        <begin position="490"/>
        <end position="531"/>
    </location>
</feature>
<keyword evidence="3" id="KW-1185">Reference proteome</keyword>
<organism evidence="2 3">
    <name type="scientific">Botryobasidium botryosum (strain FD-172 SS1)</name>
    <dbReference type="NCBI Taxonomy" id="930990"/>
    <lineage>
        <taxon>Eukaryota</taxon>
        <taxon>Fungi</taxon>
        <taxon>Dikarya</taxon>
        <taxon>Basidiomycota</taxon>
        <taxon>Agaricomycotina</taxon>
        <taxon>Agaricomycetes</taxon>
        <taxon>Cantharellales</taxon>
        <taxon>Botryobasidiaceae</taxon>
        <taxon>Botryobasidium</taxon>
    </lineage>
</organism>
<dbReference type="EMBL" id="KL198046">
    <property type="protein sequence ID" value="KDQ12982.1"/>
    <property type="molecule type" value="Genomic_DNA"/>
</dbReference>
<feature type="compositionally biased region" description="Basic and acidic residues" evidence="1">
    <location>
        <begin position="183"/>
        <end position="194"/>
    </location>
</feature>
<feature type="region of interest" description="Disordered" evidence="1">
    <location>
        <begin position="1"/>
        <end position="49"/>
    </location>
</feature>
<dbReference type="OrthoDB" id="2795309at2759"/>
<proteinExistence type="predicted"/>
<name>A0A067MM73_BOTB1</name>
<dbReference type="HOGENOM" id="CLU_015086_1_0_1"/>
<feature type="compositionally biased region" description="Basic and acidic residues" evidence="1">
    <location>
        <begin position="517"/>
        <end position="531"/>
    </location>
</feature>
<dbReference type="AlphaFoldDB" id="A0A067MM73"/>
<evidence type="ECO:0000313" key="2">
    <source>
        <dbReference type="EMBL" id="KDQ12982.1"/>
    </source>
</evidence>
<feature type="compositionally biased region" description="Polar residues" evidence="1">
    <location>
        <begin position="222"/>
        <end position="231"/>
    </location>
</feature>
<evidence type="ECO:0000313" key="3">
    <source>
        <dbReference type="Proteomes" id="UP000027195"/>
    </source>
</evidence>
<dbReference type="STRING" id="930990.A0A067MM73"/>
<reference evidence="3" key="1">
    <citation type="journal article" date="2014" name="Proc. Natl. Acad. Sci. U.S.A.">
        <title>Extensive sampling of basidiomycete genomes demonstrates inadequacy of the white-rot/brown-rot paradigm for wood decay fungi.</title>
        <authorList>
            <person name="Riley R."/>
            <person name="Salamov A.A."/>
            <person name="Brown D.W."/>
            <person name="Nagy L.G."/>
            <person name="Floudas D."/>
            <person name="Held B.W."/>
            <person name="Levasseur A."/>
            <person name="Lombard V."/>
            <person name="Morin E."/>
            <person name="Otillar R."/>
            <person name="Lindquist E.A."/>
            <person name="Sun H."/>
            <person name="LaButti K.M."/>
            <person name="Schmutz J."/>
            <person name="Jabbour D."/>
            <person name="Luo H."/>
            <person name="Baker S.E."/>
            <person name="Pisabarro A.G."/>
            <person name="Walton J.D."/>
            <person name="Blanchette R.A."/>
            <person name="Henrissat B."/>
            <person name="Martin F."/>
            <person name="Cullen D."/>
            <person name="Hibbett D.S."/>
            <person name="Grigoriev I.V."/>
        </authorList>
    </citation>
    <scope>NUCLEOTIDE SEQUENCE [LARGE SCALE GENOMIC DNA]</scope>
    <source>
        <strain evidence="3">FD-172 SS1</strain>
    </source>
</reference>
<dbReference type="Proteomes" id="UP000027195">
    <property type="component" value="Unassembled WGS sequence"/>
</dbReference>
<feature type="region of interest" description="Disordered" evidence="1">
    <location>
        <begin position="176"/>
        <end position="239"/>
    </location>
</feature>
<evidence type="ECO:0000256" key="1">
    <source>
        <dbReference type="SAM" id="MobiDB-lite"/>
    </source>
</evidence>
<accession>A0A067MM73</accession>
<sequence length="531" mass="57262">MSAHRYNSRPESHNSPLGSQVPLPTGDPFDVTFSEGGDHPMFPNSTNHQLSTEEALITQRDWLRQVSRDITAYSDLIEGVSPQVLDPARPTLVRLFLCAVVATAMNRAQITNAIRDNSMLMSGPIATLIAEAKPPSSSSSSSDEAPDINEVFRNVTANQLSKIKDLMAHLESLAHKALTKDQGPSDKGKSKPKDTPGPSALGGPSPTQPAPAKAKKGENKTKFNPSPNKPSAYQKKVRDPLSQGELLFAPTKAITRDGNEATVDGINGLNLINGQLAKLTPTCSIKGLRWTQRSNVLLTPTNPEEWDILAKQGLIALEKVCGISFALRTPSPLKDLVLHGWPAKHGALPNTPTTLSWKNVTGWSAPSPTPAAPLLLFSVTTDGAKEKLFHNPHWVNGRRISFKKFQTPPTIPNQCSCCWKVGHPTWRCSIKTAICALCSGAHLIPEHACSTQGCKVKGAQCAHTILQCPICAQAHPAWDRDCQECQIQKAANPPKKKQAPPKAAGLVVPGAPVPMKSDVDRMEKQHAQNSA</sequence>